<feature type="region of interest" description="Disordered" evidence="2">
    <location>
        <begin position="312"/>
        <end position="336"/>
    </location>
</feature>
<dbReference type="KEGG" id="ota:OT_ostta14g02900"/>
<reference evidence="3 4" key="2">
    <citation type="journal article" date="2014" name="BMC Genomics">
        <title>An improved genome of the model marine alga Ostreococcus tauri unfolds by assessing Illumina de novo assemblies.</title>
        <authorList>
            <person name="Blanc-Mathieu R."/>
            <person name="Verhelst B."/>
            <person name="Derelle E."/>
            <person name="Rombauts S."/>
            <person name="Bouget F.Y."/>
            <person name="Carre I."/>
            <person name="Chateau A."/>
            <person name="Eyre-Walker A."/>
            <person name="Grimsley N."/>
            <person name="Moreau H."/>
            <person name="Piegu B."/>
            <person name="Rivals E."/>
            <person name="Schackwitz W."/>
            <person name="Van de Peer Y."/>
            <person name="Piganeau G."/>
        </authorList>
    </citation>
    <scope>NUCLEOTIDE SEQUENCE [LARGE SCALE GENOMIC DNA]</scope>
    <source>
        <strain evidence="4">OTTH 0595 / CCAP 157/2 / RCC745</strain>
    </source>
</reference>
<dbReference type="GO" id="GO:0016791">
    <property type="term" value="F:phosphatase activity"/>
    <property type="evidence" value="ECO:0007669"/>
    <property type="project" value="TreeGrafter"/>
</dbReference>
<accession>A0A096PBX3</accession>
<comment type="caution">
    <text evidence="3">The sequence shown here is derived from an EMBL/GenBank/DDBJ whole genome shotgun (WGS) entry which is preliminary data.</text>
</comment>
<dbReference type="GeneID" id="9837809"/>
<gene>
    <name evidence="3" type="ORF">OT_ostta14g02900</name>
</gene>
<sequence>MRPSWDGIRRSFIAQRERVSDALSDALATTSLGSGTRENDVNGRIQTNLDGDVGESERRDGSGTSRTRQFLRRIARRDGGNGTSTKVSEGFRARYESESETESAGTSAAERSVLATCARAELTNVGSGRVFVAMRVIGERGVARGRRVRTSCRGKTKTPVWNATRDLRCDASDRDALCVDVYLGQSVKGIEKASLIARGQISMAFAFANEGREVPVPLHTKLERAGAVGTVWIRVTRTGALQGSRKRIFFVRHGESKWNEAQRDINFASMMKFDHPLTLVGVQQSQALGERAAIACSHGRAGILVNANVSSMSPPTLSPPSSPPPSSPFRSTSPVKEHQYSAQGAELCASYEECLTCYVSPLTRTVQTSCLLLQSHPNTFIGKMRQVCLQSLREIKGVGGLDTVGIEQGDAILERARKKLAELVNDGGHSASRLSSGIAFDSNDAVGQWWTSETDSDNSQDVDERMFDFLEAIRFDEDEAVIVVGHSLFLQQLISRIVPTGDVDESLNTGSVAANLLDGFSDPFAPKDPFEAFATNSNSGDIPFVPAQAPPVVATIEPSRRRMKIFERLMSEKLCNAGCVALDVNFDDSGRATLEDAQLIFGSKFV</sequence>
<comment type="similarity">
    <text evidence="1">Belongs to the phosphoglycerate mutase family.</text>
</comment>
<dbReference type="EMBL" id="CAID01000014">
    <property type="protein sequence ID" value="CEG02189.1"/>
    <property type="molecule type" value="Genomic_DNA"/>
</dbReference>
<dbReference type="OrthoDB" id="428841at2759"/>
<dbReference type="PANTHER" id="PTHR48100">
    <property type="entry name" value="BROAD-SPECIFICITY PHOSPHATASE YOR283W-RELATED"/>
    <property type="match status" value="1"/>
</dbReference>
<evidence type="ECO:0000313" key="3">
    <source>
        <dbReference type="EMBL" id="CEG02189.1"/>
    </source>
</evidence>
<evidence type="ECO:0000313" key="4">
    <source>
        <dbReference type="Proteomes" id="UP000009170"/>
    </source>
</evidence>
<evidence type="ECO:0000256" key="1">
    <source>
        <dbReference type="ARBA" id="ARBA00038362"/>
    </source>
</evidence>
<feature type="compositionally biased region" description="Pro residues" evidence="2">
    <location>
        <begin position="316"/>
        <end position="327"/>
    </location>
</feature>
<proteinExistence type="inferred from homology"/>
<protein>
    <submittedName>
        <fullName evidence="3">Histidine phosphatase superfamily, clade-1</fullName>
    </submittedName>
</protein>
<dbReference type="InParanoid" id="A0A096PBX3"/>
<evidence type="ECO:0000256" key="2">
    <source>
        <dbReference type="SAM" id="MobiDB-lite"/>
    </source>
</evidence>
<organism evidence="3 4">
    <name type="scientific">Ostreococcus tauri</name>
    <name type="common">Marine green alga</name>
    <dbReference type="NCBI Taxonomy" id="70448"/>
    <lineage>
        <taxon>Eukaryota</taxon>
        <taxon>Viridiplantae</taxon>
        <taxon>Chlorophyta</taxon>
        <taxon>Mamiellophyceae</taxon>
        <taxon>Mamiellales</taxon>
        <taxon>Bathycoccaceae</taxon>
        <taxon>Ostreococcus</taxon>
    </lineage>
</organism>
<dbReference type="InterPro" id="IPR050275">
    <property type="entry name" value="PGM_Phosphatase"/>
</dbReference>
<dbReference type="Gene3D" id="3.40.50.1240">
    <property type="entry name" value="Phosphoglycerate mutase-like"/>
    <property type="match status" value="1"/>
</dbReference>
<feature type="region of interest" description="Disordered" evidence="2">
    <location>
        <begin position="32"/>
        <end position="109"/>
    </location>
</feature>
<keyword evidence="4" id="KW-1185">Reference proteome</keyword>
<name>A0A096PBX3_OSTTA</name>
<dbReference type="AlphaFoldDB" id="A0A096PBX3"/>
<dbReference type="SMART" id="SM00855">
    <property type="entry name" value="PGAM"/>
    <property type="match status" value="1"/>
</dbReference>
<dbReference type="PANTHER" id="PTHR48100:SF1">
    <property type="entry name" value="HISTIDINE PHOSPHATASE FAMILY PROTEIN-RELATED"/>
    <property type="match status" value="1"/>
</dbReference>
<dbReference type="GO" id="GO:0005737">
    <property type="term" value="C:cytoplasm"/>
    <property type="evidence" value="ECO:0007669"/>
    <property type="project" value="TreeGrafter"/>
</dbReference>
<dbReference type="RefSeq" id="XP_022841398.1">
    <property type="nucleotide sequence ID" value="XM_022982633.1"/>
</dbReference>
<reference evidence="4" key="1">
    <citation type="journal article" date="2006" name="Proc. Natl. Acad. Sci. U.S.A.">
        <title>Genome analysis of the smallest free-living eukaryote Ostreococcus tauri unveils many unique features.</title>
        <authorList>
            <person name="Derelle E."/>
            <person name="Ferraz C."/>
            <person name="Rombauts S."/>
            <person name="Rouze P."/>
            <person name="Worden A.Z."/>
            <person name="Robbens S."/>
            <person name="Partensky F."/>
            <person name="Degroeve S."/>
            <person name="Echeynie S."/>
            <person name="Cooke R."/>
            <person name="Saeys Y."/>
            <person name="Wuyts J."/>
            <person name="Jabbari K."/>
            <person name="Bowler C."/>
            <person name="Panaud O."/>
            <person name="Piegu B."/>
            <person name="Ball S.G."/>
            <person name="Ral J.-P."/>
            <person name="Bouget F.-Y."/>
            <person name="Piganeau G."/>
            <person name="De Baets B."/>
            <person name="Picard A."/>
            <person name="Delseny M."/>
            <person name="Demaille J."/>
            <person name="Van de Peer Y."/>
            <person name="Moreau H."/>
        </authorList>
    </citation>
    <scope>NUCLEOTIDE SEQUENCE [LARGE SCALE GENOMIC DNA]</scope>
    <source>
        <strain evidence="4">OTTH 0595 / CCAP 157/2 / RCC745</strain>
    </source>
</reference>
<dbReference type="InterPro" id="IPR013078">
    <property type="entry name" value="His_Pase_superF_clade-1"/>
</dbReference>
<dbReference type="InterPro" id="IPR029033">
    <property type="entry name" value="His_PPase_superfam"/>
</dbReference>
<dbReference type="SUPFAM" id="SSF53254">
    <property type="entry name" value="Phosphoglycerate mutase-like"/>
    <property type="match status" value="1"/>
</dbReference>
<dbReference type="Proteomes" id="UP000009170">
    <property type="component" value="Unassembled WGS sequence"/>
</dbReference>